<sequence length="381" mass="40753">MRPVQFTTPPLGSPPDTASMSLRHWALMLGVHGQQVTGTTDASVSVDSVLNTLSGGPDVRVIGLAVVDDDDPVTAHAIATADISDLGYPLIPSTGDDPAPVAYAWAVISVPLRENLSVCGVEITLDVPYLPLPGERLGDEGRDAVDAIITEVAEICGFLGRSVIQIRQLTDADPTAGDPLDALYRTRGFVPALVEEQAAVPVPARPQPCYLPAGYSGRILEGMDPVDAEPGVTDGLCRLLEMFSTDLPLEDLVSEPQHWDGARLERVDADTRCTGRTVVWAMVFDGSGTPVAASAFSRDPADSPDVATQMMTVVHREHRGRGLARAVKNVLLGAARDRGIRRIHTATATGSRRIRALNAEYGADPRARDVYWQKRLGARES</sequence>
<protein>
    <submittedName>
        <fullName evidence="2">GNAT family N-acetyltransferase</fullName>
    </submittedName>
</protein>
<dbReference type="Proteomes" id="UP001070238">
    <property type="component" value="Unassembled WGS sequence"/>
</dbReference>
<proteinExistence type="predicted"/>
<dbReference type="InterPro" id="IPR016181">
    <property type="entry name" value="Acyl_CoA_acyltransferase"/>
</dbReference>
<organism evidence="2 3">
    <name type="scientific">Corynebacterium antarcticum</name>
    <dbReference type="NCBI Taxonomy" id="2800405"/>
    <lineage>
        <taxon>Bacteria</taxon>
        <taxon>Bacillati</taxon>
        <taxon>Actinomycetota</taxon>
        <taxon>Actinomycetes</taxon>
        <taxon>Mycobacteriales</taxon>
        <taxon>Corynebacteriaceae</taxon>
        <taxon>Corynebacterium</taxon>
    </lineage>
</organism>
<feature type="domain" description="N-acetyltransferase" evidence="1">
    <location>
        <begin position="237"/>
        <end position="381"/>
    </location>
</feature>
<evidence type="ECO:0000313" key="2">
    <source>
        <dbReference type="EMBL" id="MCX7537231.1"/>
    </source>
</evidence>
<dbReference type="Pfam" id="PF00583">
    <property type="entry name" value="Acetyltransf_1"/>
    <property type="match status" value="1"/>
</dbReference>
<reference evidence="2" key="1">
    <citation type="submission" date="2022-11" db="EMBL/GenBank/DDBJ databases">
        <title>Corynebacterium sp. isolated from Penguins.</title>
        <authorList>
            <person name="Sedlar K."/>
            <person name="Svec P."/>
        </authorList>
    </citation>
    <scope>NUCLEOTIDE SEQUENCE</scope>
    <source>
        <strain evidence="2">P5875</strain>
    </source>
</reference>
<dbReference type="Gene3D" id="3.40.630.30">
    <property type="match status" value="1"/>
</dbReference>
<dbReference type="EMBL" id="JAPMKX010000001">
    <property type="protein sequence ID" value="MCX7537231.1"/>
    <property type="molecule type" value="Genomic_DNA"/>
</dbReference>
<dbReference type="GO" id="GO:0016747">
    <property type="term" value="F:acyltransferase activity, transferring groups other than amino-acyl groups"/>
    <property type="evidence" value="ECO:0007669"/>
    <property type="project" value="InterPro"/>
</dbReference>
<evidence type="ECO:0000313" key="3">
    <source>
        <dbReference type="Proteomes" id="UP001070238"/>
    </source>
</evidence>
<dbReference type="PROSITE" id="PS51186">
    <property type="entry name" value="GNAT"/>
    <property type="match status" value="1"/>
</dbReference>
<comment type="caution">
    <text evidence="2">The sequence shown here is derived from an EMBL/GenBank/DDBJ whole genome shotgun (WGS) entry which is preliminary data.</text>
</comment>
<accession>A0A9Q4CAI2</accession>
<dbReference type="InterPro" id="IPR000182">
    <property type="entry name" value="GNAT_dom"/>
</dbReference>
<dbReference type="AlphaFoldDB" id="A0A9Q4CAI2"/>
<name>A0A9Q4CAI2_9CORY</name>
<evidence type="ECO:0000259" key="1">
    <source>
        <dbReference type="PROSITE" id="PS51186"/>
    </source>
</evidence>
<dbReference type="RefSeq" id="WP_267168978.1">
    <property type="nucleotide sequence ID" value="NZ_JAPMKX010000001.1"/>
</dbReference>
<gene>
    <name evidence="2" type="ORF">OS123_01545</name>
</gene>
<dbReference type="CDD" id="cd04301">
    <property type="entry name" value="NAT_SF"/>
    <property type="match status" value="1"/>
</dbReference>
<dbReference type="SUPFAM" id="SSF55729">
    <property type="entry name" value="Acyl-CoA N-acyltransferases (Nat)"/>
    <property type="match status" value="1"/>
</dbReference>